<feature type="domain" description="RNA polymerase sigma-70 region 2" evidence="6">
    <location>
        <begin position="11"/>
        <end position="72"/>
    </location>
</feature>
<evidence type="ECO:0000259" key="7">
    <source>
        <dbReference type="Pfam" id="PF08281"/>
    </source>
</evidence>
<sequence length="170" mass="19389">MEFEEYVSARGQELVRLGFTVSGDYQRAEDLAQIALMQAFRSWRKVRNADDPHHYVRRILVNEYLSMTRRRSFTEAPTADLDPQRTVPDHATHVANSDDLWRALATLSARERVVLVLRYYQDLDDQTIADVLGIKPSSVRATASRALASLRRRPAYSGAGESNHVDERLS</sequence>
<dbReference type="EMBL" id="SJJZ01000001">
    <property type="protein sequence ID" value="TCC10454.1"/>
    <property type="molecule type" value="Genomic_DNA"/>
</dbReference>
<dbReference type="AlphaFoldDB" id="A0A4R0HKS5"/>
<dbReference type="InterPro" id="IPR014284">
    <property type="entry name" value="RNA_pol_sigma-70_dom"/>
</dbReference>
<evidence type="ECO:0000256" key="5">
    <source>
        <dbReference type="ARBA" id="ARBA00023163"/>
    </source>
</evidence>
<keyword evidence="2" id="KW-0805">Transcription regulation</keyword>
<evidence type="ECO:0000256" key="2">
    <source>
        <dbReference type="ARBA" id="ARBA00023015"/>
    </source>
</evidence>
<dbReference type="Proteomes" id="UP000292346">
    <property type="component" value="Unassembled WGS sequence"/>
</dbReference>
<dbReference type="Pfam" id="PF08281">
    <property type="entry name" value="Sigma70_r4_2"/>
    <property type="match status" value="1"/>
</dbReference>
<dbReference type="NCBIfam" id="TIGR02937">
    <property type="entry name" value="sigma70-ECF"/>
    <property type="match status" value="1"/>
</dbReference>
<comment type="caution">
    <text evidence="8">The sequence shown here is derived from an EMBL/GenBank/DDBJ whole genome shotgun (WGS) entry which is preliminary data.</text>
</comment>
<evidence type="ECO:0000259" key="6">
    <source>
        <dbReference type="Pfam" id="PF04542"/>
    </source>
</evidence>
<keyword evidence="3" id="KW-0731">Sigma factor</keyword>
<evidence type="ECO:0000256" key="4">
    <source>
        <dbReference type="ARBA" id="ARBA00023125"/>
    </source>
</evidence>
<dbReference type="InterPro" id="IPR013325">
    <property type="entry name" value="RNA_pol_sigma_r2"/>
</dbReference>
<dbReference type="InterPro" id="IPR014325">
    <property type="entry name" value="RNA_pol_sigma-E_actinobac"/>
</dbReference>
<evidence type="ECO:0000313" key="9">
    <source>
        <dbReference type="Proteomes" id="UP000292346"/>
    </source>
</evidence>
<dbReference type="InterPro" id="IPR036388">
    <property type="entry name" value="WH-like_DNA-bd_sf"/>
</dbReference>
<dbReference type="InterPro" id="IPR039425">
    <property type="entry name" value="RNA_pol_sigma-70-like"/>
</dbReference>
<keyword evidence="5" id="KW-0804">Transcription</keyword>
<evidence type="ECO:0000313" key="8">
    <source>
        <dbReference type="EMBL" id="TCC10454.1"/>
    </source>
</evidence>
<dbReference type="InterPro" id="IPR013249">
    <property type="entry name" value="RNA_pol_sigma70_r4_t2"/>
</dbReference>
<dbReference type="GO" id="GO:0003677">
    <property type="term" value="F:DNA binding"/>
    <property type="evidence" value="ECO:0007669"/>
    <property type="project" value="UniProtKB-KW"/>
</dbReference>
<gene>
    <name evidence="8" type="ORF">E0H45_03795</name>
</gene>
<comment type="similarity">
    <text evidence="1">Belongs to the sigma-70 factor family. ECF subfamily.</text>
</comment>
<dbReference type="CDD" id="cd06171">
    <property type="entry name" value="Sigma70_r4"/>
    <property type="match status" value="1"/>
</dbReference>
<name>A0A4R0HKS5_9ACTN</name>
<evidence type="ECO:0000256" key="1">
    <source>
        <dbReference type="ARBA" id="ARBA00010641"/>
    </source>
</evidence>
<dbReference type="SUPFAM" id="SSF88946">
    <property type="entry name" value="Sigma2 domain of RNA polymerase sigma factors"/>
    <property type="match status" value="1"/>
</dbReference>
<dbReference type="GO" id="GO:0006352">
    <property type="term" value="P:DNA-templated transcription initiation"/>
    <property type="evidence" value="ECO:0007669"/>
    <property type="project" value="InterPro"/>
</dbReference>
<dbReference type="NCBIfam" id="TIGR02983">
    <property type="entry name" value="SigE-fam_strep"/>
    <property type="match status" value="1"/>
</dbReference>
<dbReference type="OrthoDB" id="3692620at2"/>
<organism evidence="8 9">
    <name type="scientific">Kribbella soli</name>
    <dbReference type="NCBI Taxonomy" id="1124743"/>
    <lineage>
        <taxon>Bacteria</taxon>
        <taxon>Bacillati</taxon>
        <taxon>Actinomycetota</taxon>
        <taxon>Actinomycetes</taxon>
        <taxon>Propionibacteriales</taxon>
        <taxon>Kribbellaceae</taxon>
        <taxon>Kribbella</taxon>
    </lineage>
</organism>
<dbReference type="Pfam" id="PF04542">
    <property type="entry name" value="Sigma70_r2"/>
    <property type="match status" value="1"/>
</dbReference>
<dbReference type="PANTHER" id="PTHR43133:SF50">
    <property type="entry name" value="ECF RNA POLYMERASE SIGMA FACTOR SIGM"/>
    <property type="match status" value="1"/>
</dbReference>
<keyword evidence="9" id="KW-1185">Reference proteome</keyword>
<dbReference type="InterPro" id="IPR013324">
    <property type="entry name" value="RNA_pol_sigma_r3/r4-like"/>
</dbReference>
<keyword evidence="4" id="KW-0238">DNA-binding</keyword>
<dbReference type="RefSeq" id="WP_131334868.1">
    <property type="nucleotide sequence ID" value="NZ_SJJZ01000001.1"/>
</dbReference>
<protein>
    <submittedName>
        <fullName evidence="8">SigE family RNA polymerase sigma factor</fullName>
    </submittedName>
</protein>
<dbReference type="Gene3D" id="1.10.10.10">
    <property type="entry name" value="Winged helix-like DNA-binding domain superfamily/Winged helix DNA-binding domain"/>
    <property type="match status" value="1"/>
</dbReference>
<dbReference type="Gene3D" id="1.10.1740.10">
    <property type="match status" value="1"/>
</dbReference>
<dbReference type="InterPro" id="IPR007627">
    <property type="entry name" value="RNA_pol_sigma70_r2"/>
</dbReference>
<evidence type="ECO:0000256" key="3">
    <source>
        <dbReference type="ARBA" id="ARBA00023082"/>
    </source>
</evidence>
<feature type="domain" description="RNA polymerase sigma factor 70 region 4 type 2" evidence="7">
    <location>
        <begin position="98"/>
        <end position="150"/>
    </location>
</feature>
<dbReference type="PANTHER" id="PTHR43133">
    <property type="entry name" value="RNA POLYMERASE ECF-TYPE SIGMA FACTO"/>
    <property type="match status" value="1"/>
</dbReference>
<dbReference type="SUPFAM" id="SSF88659">
    <property type="entry name" value="Sigma3 and sigma4 domains of RNA polymerase sigma factors"/>
    <property type="match status" value="1"/>
</dbReference>
<accession>A0A4R0HKS5</accession>
<dbReference type="GO" id="GO:0016987">
    <property type="term" value="F:sigma factor activity"/>
    <property type="evidence" value="ECO:0007669"/>
    <property type="project" value="UniProtKB-KW"/>
</dbReference>
<reference evidence="8 9" key="1">
    <citation type="submission" date="2019-02" db="EMBL/GenBank/DDBJ databases">
        <title>Kribbella capetownensis sp. nov. and Kribbella speibonae sp. nov., isolated from soil.</title>
        <authorList>
            <person name="Curtis S.M."/>
            <person name="Norton I."/>
            <person name="Everest G.J."/>
            <person name="Meyers P.R."/>
        </authorList>
    </citation>
    <scope>NUCLEOTIDE SEQUENCE [LARGE SCALE GENOMIC DNA]</scope>
    <source>
        <strain evidence="8 9">KCTC 29219</strain>
    </source>
</reference>
<proteinExistence type="inferred from homology"/>